<dbReference type="PANTHER" id="PTHR34704">
    <property type="entry name" value="ATPASE"/>
    <property type="match status" value="1"/>
</dbReference>
<evidence type="ECO:0000259" key="1">
    <source>
        <dbReference type="Pfam" id="PF01637"/>
    </source>
</evidence>
<dbReference type="Pfam" id="PF01637">
    <property type="entry name" value="ATPase_2"/>
    <property type="match status" value="1"/>
</dbReference>
<reference evidence="3" key="1">
    <citation type="journal article" date="2019" name="Int. J. Syst. Evol. Microbiol.">
        <title>The Global Catalogue of Microorganisms (GCM) 10K type strain sequencing project: providing services to taxonomists for standard genome sequencing and annotation.</title>
        <authorList>
            <consortium name="The Broad Institute Genomics Platform"/>
            <consortium name="The Broad Institute Genome Sequencing Center for Infectious Disease"/>
            <person name="Wu L."/>
            <person name="Ma J."/>
        </authorList>
    </citation>
    <scope>NUCLEOTIDE SEQUENCE [LARGE SCALE GENOMIC DNA]</scope>
    <source>
        <strain evidence="3">JCM 17626</strain>
    </source>
</reference>
<dbReference type="EMBL" id="BAABBY010000001">
    <property type="protein sequence ID" value="GAA4197340.1"/>
    <property type="molecule type" value="Genomic_DNA"/>
</dbReference>
<dbReference type="Gene3D" id="3.40.50.300">
    <property type="entry name" value="P-loop containing nucleotide triphosphate hydrolases"/>
    <property type="match status" value="1"/>
</dbReference>
<dbReference type="RefSeq" id="WP_344849046.1">
    <property type="nucleotide sequence ID" value="NZ_BAABBY010000001.1"/>
</dbReference>
<dbReference type="InterPro" id="IPR011579">
    <property type="entry name" value="ATPase_dom"/>
</dbReference>
<dbReference type="PANTHER" id="PTHR34704:SF1">
    <property type="entry name" value="ATPASE"/>
    <property type="match status" value="1"/>
</dbReference>
<gene>
    <name evidence="2" type="ORF">GCM10022289_04430</name>
</gene>
<keyword evidence="2" id="KW-0067">ATP-binding</keyword>
<dbReference type="Proteomes" id="UP001501772">
    <property type="component" value="Unassembled WGS sequence"/>
</dbReference>
<evidence type="ECO:0000313" key="2">
    <source>
        <dbReference type="EMBL" id="GAA4197340.1"/>
    </source>
</evidence>
<evidence type="ECO:0000313" key="3">
    <source>
        <dbReference type="Proteomes" id="UP001501772"/>
    </source>
</evidence>
<dbReference type="SUPFAM" id="SSF52540">
    <property type="entry name" value="P-loop containing nucleoside triphosphate hydrolases"/>
    <property type="match status" value="1"/>
</dbReference>
<proteinExistence type="predicted"/>
<sequence length="478" mass="54420">MEQVVGRTDEKLLLGKIEKSGESELIAMYGRRRVGKTYLIRNGFSKEIAFEFSGIHHATLNQQLENFSLALTKATGGLPLAKPESWIAAFQMLTQYLTPLVKKERTIIFIDEFPWINTARSGFLPAFENFWNSWASKEKKLIVVICGSAASWMINKVINNRGGLHNRVTRRIRLLPFTIGETAAYLKHRKIKLDKYQLLQVYMAMGGIPQYLKEIEPGESVAQIIDRLFFTKDGLLLEEFKNLYYSLFDKAENHIDIVQALAKKGKGLTRTEIINACKLSSGGYATQLLAELAESGFITPYIPFGKSTKDALYKLTDEYSIFYLKFIDGNRAMGAGTWLKFYSGTSWKSWSGYAFESICMKHITQIKKAIGIENVYAEISVWRYLPKNKEEKGAQIDLLIDRNDSCINICEIKFSVAPFEISKSYERELNNKLQVFQLQTGTRKALFLTMITTYGLKNAANYAGLVQKEITMDVLFKN</sequence>
<dbReference type="InterPro" id="IPR027417">
    <property type="entry name" value="P-loop_NTPase"/>
</dbReference>
<name>A0ABP8B3Q8_9SPHI</name>
<comment type="caution">
    <text evidence="2">The sequence shown here is derived from an EMBL/GenBank/DDBJ whole genome shotgun (WGS) entry which is preliminary data.</text>
</comment>
<dbReference type="GO" id="GO:0005524">
    <property type="term" value="F:ATP binding"/>
    <property type="evidence" value="ECO:0007669"/>
    <property type="project" value="UniProtKB-KW"/>
</dbReference>
<keyword evidence="3" id="KW-1185">Reference proteome</keyword>
<accession>A0ABP8B3Q8</accession>
<feature type="domain" description="ATPase" evidence="1">
    <location>
        <begin position="16"/>
        <end position="214"/>
    </location>
</feature>
<organism evidence="2 3">
    <name type="scientific">Pedobacter jeongneungensis</name>
    <dbReference type="NCBI Taxonomy" id="947309"/>
    <lineage>
        <taxon>Bacteria</taxon>
        <taxon>Pseudomonadati</taxon>
        <taxon>Bacteroidota</taxon>
        <taxon>Sphingobacteriia</taxon>
        <taxon>Sphingobacteriales</taxon>
        <taxon>Sphingobacteriaceae</taxon>
        <taxon>Pedobacter</taxon>
    </lineage>
</organism>
<keyword evidence="2" id="KW-0547">Nucleotide-binding</keyword>
<protein>
    <submittedName>
        <fullName evidence="2">ATP-binding protein</fullName>
    </submittedName>
</protein>